<accession>A0A494VY23</accession>
<dbReference type="AlphaFoldDB" id="A0A494VY23"/>
<reference evidence="1 2" key="1">
    <citation type="submission" date="2018-10" db="EMBL/GenBank/DDBJ databases">
        <title>Genome sequencing of Mucilaginibacter sp. HYN0043.</title>
        <authorList>
            <person name="Kim M."/>
            <person name="Yi H."/>
        </authorList>
    </citation>
    <scope>NUCLEOTIDE SEQUENCE [LARGE SCALE GENOMIC DNA]</scope>
    <source>
        <strain evidence="1 2">HYN0043</strain>
    </source>
</reference>
<proteinExistence type="predicted"/>
<dbReference type="KEGG" id="muh:HYN43_028720"/>
<name>A0A494VY23_9SPHI</name>
<dbReference type="EMBL" id="CP032869">
    <property type="protein sequence ID" value="AYL99011.1"/>
    <property type="molecule type" value="Genomic_DNA"/>
</dbReference>
<keyword evidence="2" id="KW-1185">Reference proteome</keyword>
<evidence type="ECO:0000313" key="2">
    <source>
        <dbReference type="Proteomes" id="UP000270046"/>
    </source>
</evidence>
<evidence type="ECO:0000313" key="1">
    <source>
        <dbReference type="EMBL" id="AYL99011.1"/>
    </source>
</evidence>
<dbReference type="Proteomes" id="UP000270046">
    <property type="component" value="Chromosome"/>
</dbReference>
<dbReference type="OrthoDB" id="805731at2"/>
<gene>
    <name evidence="1" type="ORF">HYN43_028720</name>
</gene>
<protein>
    <submittedName>
        <fullName evidence="1">Uncharacterized protein</fullName>
    </submittedName>
</protein>
<organism evidence="1 2">
    <name type="scientific">Mucilaginibacter celer</name>
    <dbReference type="NCBI Taxonomy" id="2305508"/>
    <lineage>
        <taxon>Bacteria</taxon>
        <taxon>Pseudomonadati</taxon>
        <taxon>Bacteroidota</taxon>
        <taxon>Sphingobacteriia</taxon>
        <taxon>Sphingobacteriales</taxon>
        <taxon>Sphingobacteriaceae</taxon>
        <taxon>Mucilaginibacter</taxon>
    </lineage>
</organism>
<sequence>MIISFAFFLFINLRLPYDVYTTVDCSIVDVTVSRKASGESGQNDGGPELRKGHSYFLQKRGPMCERSGAKFSSPWFCPVCRAKAKGASKSAGQRAKKPS</sequence>